<dbReference type="Proteomes" id="UP000193711">
    <property type="component" value="Unassembled WGS sequence"/>
</dbReference>
<name>A0A1X7NAG6_9MICO</name>
<dbReference type="Gene3D" id="3.30.420.40">
    <property type="match status" value="2"/>
</dbReference>
<dbReference type="GO" id="GO:0016301">
    <property type="term" value="F:kinase activity"/>
    <property type="evidence" value="ECO:0007669"/>
    <property type="project" value="UniProtKB-KW"/>
</dbReference>
<gene>
    <name evidence="2" type="ORF">SAMN06295885_0901</name>
</gene>
<dbReference type="InterPro" id="IPR000600">
    <property type="entry name" value="ROK"/>
</dbReference>
<evidence type="ECO:0000256" key="1">
    <source>
        <dbReference type="ARBA" id="ARBA00006479"/>
    </source>
</evidence>
<dbReference type="Pfam" id="PF00480">
    <property type="entry name" value="ROK"/>
    <property type="match status" value="1"/>
</dbReference>
<keyword evidence="2" id="KW-0808">Transferase</keyword>
<dbReference type="STRING" id="1891671.SAMN06295885_0901"/>
<proteinExistence type="inferred from homology"/>
<organism evidence="2 3">
    <name type="scientific">Rathayibacter oskolensis</name>
    <dbReference type="NCBI Taxonomy" id="1891671"/>
    <lineage>
        <taxon>Bacteria</taxon>
        <taxon>Bacillati</taxon>
        <taxon>Actinomycetota</taxon>
        <taxon>Actinomycetes</taxon>
        <taxon>Micrococcales</taxon>
        <taxon>Microbacteriaceae</taxon>
        <taxon>Rathayibacter</taxon>
    </lineage>
</organism>
<keyword evidence="2" id="KW-0418">Kinase</keyword>
<dbReference type="SUPFAM" id="SSF46785">
    <property type="entry name" value="Winged helix' DNA-binding domain"/>
    <property type="match status" value="1"/>
</dbReference>
<reference evidence="3" key="1">
    <citation type="submission" date="2017-04" db="EMBL/GenBank/DDBJ databases">
        <authorList>
            <person name="Varghese N."/>
            <person name="Submissions S."/>
        </authorList>
    </citation>
    <scope>NUCLEOTIDE SEQUENCE [LARGE SCALE GENOMIC DNA]</scope>
    <source>
        <strain evidence="3">VKM Ac-2121</strain>
    </source>
</reference>
<sequence length="401" mass="42794">MPRRPAGPGARGRPAIVAAMNQGGAAARPNGIARWPEMHPTTQAAFNRVLWSGGLPRTEIARKLGLSRTRLTAITRDLEEAGFLVEGGREQRSTTGRPAEMLHAVTTAYQFLGLHLHGASVTAALVDLDGRVVWEDDAALGTDSPEELVELAGRMLREVSEAFRVAAVTICGPLARVGLDSAAARIRAIDDSLRDRFEVEWGLPLWVDDDVIALTAFEQWPRLGEGQDSMVLISVGEEIGFGLVTHLAIMRGARRAAGRFDHIPVVADGPECPLGHRGCLWSVCSTTAVLHAVPGAGSLSEIAERADSGDPLCAAVLERAATGLGTAAGHLVNLLDPHKLVLTGESHTVLRNRQSAFDSALAITRLGGGEIEIDLQEFDFVEWARAAAALGLYRCLAPEPF</sequence>
<dbReference type="PANTHER" id="PTHR18964:SF149">
    <property type="entry name" value="BIFUNCTIONAL UDP-N-ACETYLGLUCOSAMINE 2-EPIMERASE_N-ACETYLMANNOSAMINE KINASE"/>
    <property type="match status" value="1"/>
</dbReference>
<protein>
    <submittedName>
        <fullName evidence="2">Sugar kinase of the NBD/HSP70 family, may contain an N-terminal HTH domain</fullName>
    </submittedName>
</protein>
<dbReference type="InterPro" id="IPR036388">
    <property type="entry name" value="WH-like_DNA-bd_sf"/>
</dbReference>
<dbReference type="EMBL" id="FXBM01000001">
    <property type="protein sequence ID" value="SMH33644.1"/>
    <property type="molecule type" value="Genomic_DNA"/>
</dbReference>
<evidence type="ECO:0000313" key="3">
    <source>
        <dbReference type="Proteomes" id="UP000193711"/>
    </source>
</evidence>
<dbReference type="OrthoDB" id="3464494at2"/>
<dbReference type="SUPFAM" id="SSF53067">
    <property type="entry name" value="Actin-like ATPase domain"/>
    <property type="match status" value="1"/>
</dbReference>
<dbReference type="InterPro" id="IPR043129">
    <property type="entry name" value="ATPase_NBD"/>
</dbReference>
<dbReference type="AlphaFoldDB" id="A0A1X7NAG6"/>
<dbReference type="PANTHER" id="PTHR18964">
    <property type="entry name" value="ROK (REPRESSOR, ORF, KINASE) FAMILY"/>
    <property type="match status" value="1"/>
</dbReference>
<dbReference type="InterPro" id="IPR036390">
    <property type="entry name" value="WH_DNA-bd_sf"/>
</dbReference>
<accession>A0A1X7NAG6</accession>
<keyword evidence="3" id="KW-1185">Reference proteome</keyword>
<comment type="similarity">
    <text evidence="1">Belongs to the ROK (NagC/XylR) family.</text>
</comment>
<dbReference type="Gene3D" id="1.10.10.10">
    <property type="entry name" value="Winged helix-like DNA-binding domain superfamily/Winged helix DNA-binding domain"/>
    <property type="match status" value="1"/>
</dbReference>
<dbReference type="Pfam" id="PF13412">
    <property type="entry name" value="HTH_24"/>
    <property type="match status" value="1"/>
</dbReference>
<evidence type="ECO:0000313" key="2">
    <source>
        <dbReference type="EMBL" id="SMH33644.1"/>
    </source>
</evidence>